<dbReference type="Proteomes" id="UP001179952">
    <property type="component" value="Unassembled WGS sequence"/>
</dbReference>
<dbReference type="PANTHER" id="PTHR33592">
    <property type="entry name" value="TRANSMEMBRANE PROTEIN"/>
    <property type="match status" value="1"/>
</dbReference>
<evidence type="ECO:0000313" key="4">
    <source>
        <dbReference type="Proteomes" id="UP001179952"/>
    </source>
</evidence>
<gene>
    <name evidence="3" type="ORF">QJS04_geneDACA009539</name>
</gene>
<feature type="signal peptide" evidence="2">
    <location>
        <begin position="1"/>
        <end position="32"/>
    </location>
</feature>
<accession>A0AAV9AHN3</accession>
<evidence type="ECO:0000256" key="2">
    <source>
        <dbReference type="SAM" id="SignalP"/>
    </source>
</evidence>
<keyword evidence="4" id="KW-1185">Reference proteome</keyword>
<feature type="region of interest" description="Disordered" evidence="1">
    <location>
        <begin position="53"/>
        <end position="73"/>
    </location>
</feature>
<reference evidence="3" key="2">
    <citation type="submission" date="2023-06" db="EMBL/GenBank/DDBJ databases">
        <authorList>
            <person name="Ma L."/>
            <person name="Liu K.-W."/>
            <person name="Li Z."/>
            <person name="Hsiao Y.-Y."/>
            <person name="Qi Y."/>
            <person name="Fu T."/>
            <person name="Tang G."/>
            <person name="Zhang D."/>
            <person name="Sun W.-H."/>
            <person name="Liu D.-K."/>
            <person name="Li Y."/>
            <person name="Chen G.-Z."/>
            <person name="Liu X.-D."/>
            <person name="Liao X.-Y."/>
            <person name="Jiang Y.-T."/>
            <person name="Yu X."/>
            <person name="Hao Y."/>
            <person name="Huang J."/>
            <person name="Zhao X.-W."/>
            <person name="Ke S."/>
            <person name="Chen Y.-Y."/>
            <person name="Wu W.-L."/>
            <person name="Hsu J.-L."/>
            <person name="Lin Y.-F."/>
            <person name="Huang M.-D."/>
            <person name="Li C.-Y."/>
            <person name="Huang L."/>
            <person name="Wang Z.-W."/>
            <person name="Zhao X."/>
            <person name="Zhong W.-Y."/>
            <person name="Peng D.-H."/>
            <person name="Ahmad S."/>
            <person name="Lan S."/>
            <person name="Zhang J.-S."/>
            <person name="Tsai W.-C."/>
            <person name="Van De Peer Y."/>
            <person name="Liu Z.-J."/>
        </authorList>
    </citation>
    <scope>NUCLEOTIDE SEQUENCE</scope>
    <source>
        <strain evidence="3">SCP</strain>
        <tissue evidence="3">Leaves</tissue>
    </source>
</reference>
<comment type="caution">
    <text evidence="3">The sequence shown here is derived from an EMBL/GenBank/DDBJ whole genome shotgun (WGS) entry which is preliminary data.</text>
</comment>
<proteinExistence type="predicted"/>
<sequence length="104" mass="11225">MAYPTGLRNLFVLMTLVTLVVLLPSSNAPAEARIIGGRTKFMENDQPLFESLERGPVTPPSPSSCTNVPGRPDIGVCPPPNANMNFVGRIHSPKPEFHNEGLSN</sequence>
<dbReference type="PANTHER" id="PTHR33592:SF10">
    <property type="entry name" value="TRANSMEMBRANE PROTEIN"/>
    <property type="match status" value="1"/>
</dbReference>
<name>A0AAV9AHN3_ACOGR</name>
<keyword evidence="2" id="KW-0732">Signal</keyword>
<reference evidence="3" key="1">
    <citation type="journal article" date="2023" name="Nat. Commun.">
        <title>Diploid and tetraploid genomes of Acorus and the evolution of monocots.</title>
        <authorList>
            <person name="Ma L."/>
            <person name="Liu K.W."/>
            <person name="Li Z."/>
            <person name="Hsiao Y.Y."/>
            <person name="Qi Y."/>
            <person name="Fu T."/>
            <person name="Tang G.D."/>
            <person name="Zhang D."/>
            <person name="Sun W.H."/>
            <person name="Liu D.K."/>
            <person name="Li Y."/>
            <person name="Chen G.Z."/>
            <person name="Liu X.D."/>
            <person name="Liao X.Y."/>
            <person name="Jiang Y.T."/>
            <person name="Yu X."/>
            <person name="Hao Y."/>
            <person name="Huang J."/>
            <person name="Zhao X.W."/>
            <person name="Ke S."/>
            <person name="Chen Y.Y."/>
            <person name="Wu W.L."/>
            <person name="Hsu J.L."/>
            <person name="Lin Y.F."/>
            <person name="Huang M.D."/>
            <person name="Li C.Y."/>
            <person name="Huang L."/>
            <person name="Wang Z.W."/>
            <person name="Zhao X."/>
            <person name="Zhong W.Y."/>
            <person name="Peng D.H."/>
            <person name="Ahmad S."/>
            <person name="Lan S."/>
            <person name="Zhang J.S."/>
            <person name="Tsai W.C."/>
            <person name="Van de Peer Y."/>
            <person name="Liu Z.J."/>
        </authorList>
    </citation>
    <scope>NUCLEOTIDE SEQUENCE</scope>
    <source>
        <strain evidence="3">SCP</strain>
    </source>
</reference>
<dbReference type="EMBL" id="JAUJYN010000009">
    <property type="protein sequence ID" value="KAK1263834.1"/>
    <property type="molecule type" value="Genomic_DNA"/>
</dbReference>
<evidence type="ECO:0000256" key="1">
    <source>
        <dbReference type="SAM" id="MobiDB-lite"/>
    </source>
</evidence>
<organism evidence="3 4">
    <name type="scientific">Acorus gramineus</name>
    <name type="common">Dwarf sweet flag</name>
    <dbReference type="NCBI Taxonomy" id="55184"/>
    <lineage>
        <taxon>Eukaryota</taxon>
        <taxon>Viridiplantae</taxon>
        <taxon>Streptophyta</taxon>
        <taxon>Embryophyta</taxon>
        <taxon>Tracheophyta</taxon>
        <taxon>Spermatophyta</taxon>
        <taxon>Magnoliopsida</taxon>
        <taxon>Liliopsida</taxon>
        <taxon>Acoraceae</taxon>
        <taxon>Acorus</taxon>
    </lineage>
</organism>
<protein>
    <submittedName>
        <fullName evidence="3">Uncharacterized protein</fullName>
    </submittedName>
</protein>
<evidence type="ECO:0000313" key="3">
    <source>
        <dbReference type="EMBL" id="KAK1263834.1"/>
    </source>
</evidence>
<feature type="chain" id="PRO_5043518923" evidence="2">
    <location>
        <begin position="33"/>
        <end position="104"/>
    </location>
</feature>
<dbReference type="AlphaFoldDB" id="A0AAV9AHN3"/>